<comment type="caution">
    <text evidence="1">The sequence shown here is derived from an EMBL/GenBank/DDBJ whole genome shotgun (WGS) entry which is preliminary data.</text>
</comment>
<organism evidence="1 2">
    <name type="scientific">Choristoneura fumiferana</name>
    <name type="common">Spruce budworm moth</name>
    <name type="synonym">Archips fumiferana</name>
    <dbReference type="NCBI Taxonomy" id="7141"/>
    <lineage>
        <taxon>Eukaryota</taxon>
        <taxon>Metazoa</taxon>
        <taxon>Ecdysozoa</taxon>
        <taxon>Arthropoda</taxon>
        <taxon>Hexapoda</taxon>
        <taxon>Insecta</taxon>
        <taxon>Pterygota</taxon>
        <taxon>Neoptera</taxon>
        <taxon>Endopterygota</taxon>
        <taxon>Lepidoptera</taxon>
        <taxon>Glossata</taxon>
        <taxon>Ditrysia</taxon>
        <taxon>Tortricoidea</taxon>
        <taxon>Tortricidae</taxon>
        <taxon>Tortricinae</taxon>
        <taxon>Choristoneura</taxon>
    </lineage>
</organism>
<name>A0ACC0JI71_CHOFU</name>
<gene>
    <name evidence="1" type="ORF">MSG28_012764</name>
</gene>
<reference evidence="1 2" key="1">
    <citation type="journal article" date="2022" name="Genome Biol. Evol.">
        <title>The Spruce Budworm Genome: Reconstructing the Evolutionary History of Antifreeze Proteins.</title>
        <authorList>
            <person name="Beliveau C."/>
            <person name="Gagne P."/>
            <person name="Picq S."/>
            <person name="Vernygora O."/>
            <person name="Keeling C.I."/>
            <person name="Pinkney K."/>
            <person name="Doucet D."/>
            <person name="Wen F."/>
            <person name="Johnston J.S."/>
            <person name="Maaroufi H."/>
            <person name="Boyle B."/>
            <person name="Laroche J."/>
            <person name="Dewar K."/>
            <person name="Juretic N."/>
            <person name="Blackburn G."/>
            <person name="Nisole A."/>
            <person name="Brunet B."/>
            <person name="Brandao M."/>
            <person name="Lumley L."/>
            <person name="Duan J."/>
            <person name="Quan G."/>
            <person name="Lucarotti C.J."/>
            <person name="Roe A.D."/>
            <person name="Sperling F.A.H."/>
            <person name="Levesque R.C."/>
            <person name="Cusson M."/>
        </authorList>
    </citation>
    <scope>NUCLEOTIDE SEQUENCE [LARGE SCALE GENOMIC DNA]</scope>
    <source>
        <strain evidence="1">Glfc:IPQL:Cfum</strain>
    </source>
</reference>
<evidence type="ECO:0000313" key="1">
    <source>
        <dbReference type="EMBL" id="KAI8423733.1"/>
    </source>
</evidence>
<accession>A0ACC0JI71</accession>
<keyword evidence="2" id="KW-1185">Reference proteome</keyword>
<dbReference type="Proteomes" id="UP001064048">
    <property type="component" value="Chromosome 22"/>
</dbReference>
<proteinExistence type="predicted"/>
<sequence>MDFGGVADPGVDGGTIWTPFFAACQRSPKKGYGTCVENIVDNICFIKVVVSLMILLKHSGHLYRNQETPITFSLTSSAKHLLRSVSLLTPNAGWPMQEISTRRYFIVLAERRPLLDIGLPKALHSDRSCAFRIHRDPAILTRSSLHLVGGLPTARLLVRGRHSRTFLHHLYYILNTNKT</sequence>
<dbReference type="EMBL" id="CM046122">
    <property type="protein sequence ID" value="KAI8423733.1"/>
    <property type="molecule type" value="Genomic_DNA"/>
</dbReference>
<evidence type="ECO:0000313" key="2">
    <source>
        <dbReference type="Proteomes" id="UP001064048"/>
    </source>
</evidence>
<protein>
    <submittedName>
        <fullName evidence="1">Uncharacterized protein</fullName>
    </submittedName>
</protein>